<sequence>MYNLRMNDTFYSINEWLNPKNLKELLDSSDGVEFFYWPFNGFNQSDPKPLDPNRDQIWVKTFVRTDDPASFTQQQLEQSLPNQTQEAIQQYELRRTLIPNPEKTPNVTATLWNGLTSFGNTSFVYQVPDAMHYVVSEESIKLELMEIAFKADPDLSNVVAEYLFIMKTLYDFAGEGKFPLNIFVDFRIIKSTKTLLSNTFDKDPEALYCHIDFVTILDTPSWQEFAQLIAQRAFDQYKAKPHCAKEWEFIPNVDSYLANAFSDQIKQFEQIRAKYDPDKIFFDNKSLQDIFNIALGSQNGEDSNKKKV</sequence>
<comment type="caution">
    <text evidence="3">The sequence shown here is derived from an EMBL/GenBank/DDBJ whole genome shotgun (WGS) entry which is preliminary data.</text>
</comment>
<keyword evidence="1" id="KW-0560">Oxidoreductase</keyword>
<dbReference type="GO" id="GO:0016020">
    <property type="term" value="C:membrane"/>
    <property type="evidence" value="ECO:0007669"/>
    <property type="project" value="InterPro"/>
</dbReference>
<protein>
    <submittedName>
        <fullName evidence="3">FAD-binding domain-containing protein</fullName>
    </submittedName>
</protein>
<dbReference type="GO" id="GO:0003885">
    <property type="term" value="F:D-arabinono-1,4-lactone oxidase activity"/>
    <property type="evidence" value="ECO:0007669"/>
    <property type="project" value="InterPro"/>
</dbReference>
<dbReference type="Pfam" id="PF04030">
    <property type="entry name" value="ALO"/>
    <property type="match status" value="1"/>
</dbReference>
<evidence type="ECO:0000256" key="1">
    <source>
        <dbReference type="ARBA" id="ARBA00023002"/>
    </source>
</evidence>
<dbReference type="PANTHER" id="PTHR43762:SF1">
    <property type="entry name" value="D-ARABINONO-1,4-LACTONE OXIDASE"/>
    <property type="match status" value="1"/>
</dbReference>
<dbReference type="PANTHER" id="PTHR43762">
    <property type="entry name" value="L-GULONOLACTONE OXIDASE"/>
    <property type="match status" value="1"/>
</dbReference>
<dbReference type="Gene3D" id="3.40.462.10">
    <property type="entry name" value="FAD-linked oxidases, C-terminal domain"/>
    <property type="match status" value="1"/>
</dbReference>
<gene>
    <name evidence="3" type="ORF">F8M41_017188</name>
</gene>
<name>A0A8H4B2W2_GIGMA</name>
<dbReference type="EMBL" id="WTPW01000040">
    <property type="protein sequence ID" value="KAF0555465.1"/>
    <property type="molecule type" value="Genomic_DNA"/>
</dbReference>
<proteinExistence type="predicted"/>
<dbReference type="Proteomes" id="UP000439903">
    <property type="component" value="Unassembled WGS sequence"/>
</dbReference>
<dbReference type="InterPro" id="IPR016170">
    <property type="entry name" value="Cytok_DH_C_sf"/>
</dbReference>
<dbReference type="OrthoDB" id="610608at2759"/>
<accession>A0A8H4B2W2</accession>
<keyword evidence="4" id="KW-1185">Reference proteome</keyword>
<evidence type="ECO:0000313" key="4">
    <source>
        <dbReference type="Proteomes" id="UP000439903"/>
    </source>
</evidence>
<evidence type="ECO:0000259" key="2">
    <source>
        <dbReference type="Pfam" id="PF04030"/>
    </source>
</evidence>
<dbReference type="AlphaFoldDB" id="A0A8H4B2W2"/>
<organism evidence="3 4">
    <name type="scientific">Gigaspora margarita</name>
    <dbReference type="NCBI Taxonomy" id="4874"/>
    <lineage>
        <taxon>Eukaryota</taxon>
        <taxon>Fungi</taxon>
        <taxon>Fungi incertae sedis</taxon>
        <taxon>Mucoromycota</taxon>
        <taxon>Glomeromycotina</taxon>
        <taxon>Glomeromycetes</taxon>
        <taxon>Diversisporales</taxon>
        <taxon>Gigasporaceae</taxon>
        <taxon>Gigaspora</taxon>
    </lineage>
</organism>
<evidence type="ECO:0000313" key="3">
    <source>
        <dbReference type="EMBL" id="KAF0555465.1"/>
    </source>
</evidence>
<reference evidence="3 4" key="1">
    <citation type="journal article" date="2019" name="Environ. Microbiol.">
        <title>At the nexus of three kingdoms: the genome of the mycorrhizal fungus Gigaspora margarita provides insights into plant, endobacterial and fungal interactions.</title>
        <authorList>
            <person name="Venice F."/>
            <person name="Ghignone S."/>
            <person name="Salvioli di Fossalunga A."/>
            <person name="Amselem J."/>
            <person name="Novero M."/>
            <person name="Xianan X."/>
            <person name="Sedzielewska Toro K."/>
            <person name="Morin E."/>
            <person name="Lipzen A."/>
            <person name="Grigoriev I.V."/>
            <person name="Henrissat B."/>
            <person name="Martin F.M."/>
            <person name="Bonfante P."/>
        </authorList>
    </citation>
    <scope>NUCLEOTIDE SEQUENCE [LARGE SCALE GENOMIC DNA]</scope>
    <source>
        <strain evidence="3 4">BEG34</strain>
    </source>
</reference>
<dbReference type="InterPro" id="IPR007173">
    <property type="entry name" value="ALO_C"/>
</dbReference>
<dbReference type="InterPro" id="IPR010031">
    <property type="entry name" value="FAD_lactone_oxidase-like"/>
</dbReference>
<feature type="domain" description="D-arabinono-1,4-lactone oxidase C-terminal" evidence="2">
    <location>
        <begin position="54"/>
        <end position="283"/>
    </location>
</feature>